<dbReference type="Gene3D" id="3.40.1810.10">
    <property type="entry name" value="Transcription factor, MADS-box"/>
    <property type="match status" value="1"/>
</dbReference>
<keyword evidence="4" id="KW-0804">Transcription</keyword>
<gene>
    <name evidence="8" type="ORF">ALMOND_2B028157</name>
</gene>
<keyword evidence="2" id="KW-0805">Transcription regulation</keyword>
<feature type="compositionally biased region" description="Acidic residues" evidence="6">
    <location>
        <begin position="67"/>
        <end position="109"/>
    </location>
</feature>
<dbReference type="Gramene" id="VVA32985">
    <property type="protein sequence ID" value="VVA32985"/>
    <property type="gene ID" value="Prudul26B028157"/>
</dbReference>
<evidence type="ECO:0000256" key="4">
    <source>
        <dbReference type="ARBA" id="ARBA00023163"/>
    </source>
</evidence>
<dbReference type="InParanoid" id="A0A5E4FZK3"/>
<sequence length="164" mass="18606">MGRRKIDMEMEATISKRRKGSFREATDLDSSSSSGFKMAVIVFSPANKPYVYGHPSAVSVLYRFLGEQDDDEDDDDDNDDEDDEDDDDDEDDEDDEDDDGVVIDEDLEANEEKAVQDGIDKYGLNEHAGVDEVDKKIATLKHFIKILDLKIDHEMKRKDSLHQG</sequence>
<keyword evidence="5" id="KW-0539">Nucleus</keyword>
<feature type="domain" description="MADS-box" evidence="7">
    <location>
        <begin position="1"/>
        <end position="55"/>
    </location>
</feature>
<dbReference type="EMBL" id="CABIKO010000270">
    <property type="protein sequence ID" value="VVA32985.1"/>
    <property type="molecule type" value="Genomic_DNA"/>
</dbReference>
<protein>
    <submittedName>
        <fullName evidence="8">PREDICTED: agamous MADS-box</fullName>
    </submittedName>
</protein>
<evidence type="ECO:0000259" key="7">
    <source>
        <dbReference type="SMART" id="SM00432"/>
    </source>
</evidence>
<dbReference type="Pfam" id="PF00319">
    <property type="entry name" value="SRF-TF"/>
    <property type="match status" value="1"/>
</dbReference>
<evidence type="ECO:0000256" key="6">
    <source>
        <dbReference type="SAM" id="MobiDB-lite"/>
    </source>
</evidence>
<dbReference type="InterPro" id="IPR036879">
    <property type="entry name" value="TF_MADSbox_sf"/>
</dbReference>
<dbReference type="GO" id="GO:0046983">
    <property type="term" value="F:protein dimerization activity"/>
    <property type="evidence" value="ECO:0007669"/>
    <property type="project" value="InterPro"/>
</dbReference>
<dbReference type="GO" id="GO:0003677">
    <property type="term" value="F:DNA binding"/>
    <property type="evidence" value="ECO:0007669"/>
    <property type="project" value="UniProtKB-KW"/>
</dbReference>
<evidence type="ECO:0000313" key="8">
    <source>
        <dbReference type="EMBL" id="VVA32985.1"/>
    </source>
</evidence>
<keyword evidence="3" id="KW-0238">DNA-binding</keyword>
<evidence type="ECO:0000256" key="5">
    <source>
        <dbReference type="ARBA" id="ARBA00023242"/>
    </source>
</evidence>
<evidence type="ECO:0000313" key="9">
    <source>
        <dbReference type="Proteomes" id="UP000327085"/>
    </source>
</evidence>
<dbReference type="AlphaFoldDB" id="A0A5E4FZK3"/>
<accession>A0A5E4FZK3</accession>
<name>A0A5E4FZK3_PRUDU</name>
<dbReference type="GO" id="GO:0005634">
    <property type="term" value="C:nucleus"/>
    <property type="evidence" value="ECO:0007669"/>
    <property type="project" value="UniProtKB-SubCell"/>
</dbReference>
<evidence type="ECO:0000256" key="3">
    <source>
        <dbReference type="ARBA" id="ARBA00023125"/>
    </source>
</evidence>
<proteinExistence type="predicted"/>
<feature type="region of interest" description="Disordered" evidence="6">
    <location>
        <begin position="65"/>
        <end position="115"/>
    </location>
</feature>
<dbReference type="SMART" id="SM00432">
    <property type="entry name" value="MADS"/>
    <property type="match status" value="1"/>
</dbReference>
<reference evidence="9" key="1">
    <citation type="journal article" date="2020" name="Plant J.">
        <title>Transposons played a major role in the diversification between the closely related almond and peach genomes: results from the almond genome sequence.</title>
        <authorList>
            <person name="Alioto T."/>
            <person name="Alexiou K.G."/>
            <person name="Bardil A."/>
            <person name="Barteri F."/>
            <person name="Castanera R."/>
            <person name="Cruz F."/>
            <person name="Dhingra A."/>
            <person name="Duval H."/>
            <person name="Fernandez I Marti A."/>
            <person name="Frias L."/>
            <person name="Galan B."/>
            <person name="Garcia J.L."/>
            <person name="Howad W."/>
            <person name="Gomez-Garrido J."/>
            <person name="Gut M."/>
            <person name="Julca I."/>
            <person name="Morata J."/>
            <person name="Puigdomenech P."/>
            <person name="Ribeca P."/>
            <person name="Rubio Cabetas M.J."/>
            <person name="Vlasova A."/>
            <person name="Wirthensohn M."/>
            <person name="Garcia-Mas J."/>
            <person name="Gabaldon T."/>
            <person name="Casacuberta J.M."/>
            <person name="Arus P."/>
        </authorList>
    </citation>
    <scope>NUCLEOTIDE SEQUENCE [LARGE SCALE GENOMIC DNA]</scope>
    <source>
        <strain evidence="9">cv. Texas</strain>
    </source>
</reference>
<evidence type="ECO:0000256" key="1">
    <source>
        <dbReference type="ARBA" id="ARBA00004123"/>
    </source>
</evidence>
<comment type="subcellular location">
    <subcellularLocation>
        <location evidence="1">Nucleus</location>
    </subcellularLocation>
</comment>
<dbReference type="InterPro" id="IPR002100">
    <property type="entry name" value="TF_MADSbox"/>
</dbReference>
<dbReference type="Proteomes" id="UP000327085">
    <property type="component" value="Chromosome 4"/>
</dbReference>
<evidence type="ECO:0000256" key="2">
    <source>
        <dbReference type="ARBA" id="ARBA00023015"/>
    </source>
</evidence>
<organism evidence="8 9">
    <name type="scientific">Prunus dulcis</name>
    <name type="common">Almond</name>
    <name type="synonym">Amygdalus dulcis</name>
    <dbReference type="NCBI Taxonomy" id="3755"/>
    <lineage>
        <taxon>Eukaryota</taxon>
        <taxon>Viridiplantae</taxon>
        <taxon>Streptophyta</taxon>
        <taxon>Embryophyta</taxon>
        <taxon>Tracheophyta</taxon>
        <taxon>Spermatophyta</taxon>
        <taxon>Magnoliopsida</taxon>
        <taxon>eudicotyledons</taxon>
        <taxon>Gunneridae</taxon>
        <taxon>Pentapetalae</taxon>
        <taxon>rosids</taxon>
        <taxon>fabids</taxon>
        <taxon>Rosales</taxon>
        <taxon>Rosaceae</taxon>
        <taxon>Amygdaloideae</taxon>
        <taxon>Amygdaleae</taxon>
        <taxon>Prunus</taxon>
    </lineage>
</organism>
<dbReference type="SUPFAM" id="SSF55455">
    <property type="entry name" value="SRF-like"/>
    <property type="match status" value="1"/>
</dbReference>